<dbReference type="EMBL" id="RBIR01000001">
    <property type="protein sequence ID" value="RKR29724.1"/>
    <property type="molecule type" value="Genomic_DNA"/>
</dbReference>
<feature type="transmembrane region" description="Helical" evidence="9">
    <location>
        <begin position="401"/>
        <end position="422"/>
    </location>
</feature>
<protein>
    <recommendedName>
        <fullName evidence="12">Alpha-1,6-mannosyltransferase</fullName>
    </recommendedName>
</protein>
<dbReference type="InterPro" id="IPR049829">
    <property type="entry name" value="MptA/B-like"/>
</dbReference>
<comment type="similarity">
    <text evidence="7">Belongs to the MptA/B family.</text>
</comment>
<evidence type="ECO:0000256" key="5">
    <source>
        <dbReference type="ARBA" id="ARBA00022989"/>
    </source>
</evidence>
<feature type="transmembrane region" description="Helical" evidence="9">
    <location>
        <begin position="267"/>
        <end position="293"/>
    </location>
</feature>
<evidence type="ECO:0000313" key="10">
    <source>
        <dbReference type="EMBL" id="RKR29724.1"/>
    </source>
</evidence>
<organism evidence="10 11">
    <name type="scientific">Arthrobacter oryzae</name>
    <dbReference type="NCBI Taxonomy" id="409290"/>
    <lineage>
        <taxon>Bacteria</taxon>
        <taxon>Bacillati</taxon>
        <taxon>Actinomycetota</taxon>
        <taxon>Actinomycetes</taxon>
        <taxon>Micrococcales</taxon>
        <taxon>Micrococcaceae</taxon>
        <taxon>Arthrobacter</taxon>
    </lineage>
</organism>
<reference evidence="10 11" key="1">
    <citation type="submission" date="2018-10" db="EMBL/GenBank/DDBJ databases">
        <title>Genomic Encyclopedia of Type Strains, Phase IV (KMG-IV): sequencing the most valuable type-strain genomes for metagenomic binning, comparative biology and taxonomic classification.</title>
        <authorList>
            <person name="Goeker M."/>
        </authorList>
    </citation>
    <scope>NUCLEOTIDE SEQUENCE [LARGE SCALE GENOMIC DNA]</scope>
    <source>
        <strain evidence="10 11">DSM 25586</strain>
    </source>
</reference>
<feature type="compositionally biased region" description="Low complexity" evidence="8">
    <location>
        <begin position="18"/>
        <end position="46"/>
    </location>
</feature>
<proteinExistence type="inferred from homology"/>
<feature type="transmembrane region" description="Helical" evidence="9">
    <location>
        <begin position="227"/>
        <end position="247"/>
    </location>
</feature>
<keyword evidence="2" id="KW-0328">Glycosyltransferase</keyword>
<evidence type="ECO:0000256" key="4">
    <source>
        <dbReference type="ARBA" id="ARBA00022692"/>
    </source>
</evidence>
<comment type="subcellular location">
    <subcellularLocation>
        <location evidence="1">Membrane</location>
        <topology evidence="1">Multi-pass membrane protein</topology>
    </subcellularLocation>
</comment>
<dbReference type="Pfam" id="PF26314">
    <property type="entry name" value="MptA_B_family"/>
    <property type="match status" value="1"/>
</dbReference>
<keyword evidence="3" id="KW-0808">Transferase</keyword>
<accession>A0A495FKG2</accession>
<evidence type="ECO:0000256" key="8">
    <source>
        <dbReference type="SAM" id="MobiDB-lite"/>
    </source>
</evidence>
<comment type="caution">
    <text evidence="10">The sequence shown here is derived from an EMBL/GenBank/DDBJ whole genome shotgun (WGS) entry which is preliminary data.</text>
</comment>
<feature type="transmembrane region" description="Helical" evidence="9">
    <location>
        <begin position="468"/>
        <end position="485"/>
    </location>
</feature>
<gene>
    <name evidence="10" type="ORF">C8D78_0033</name>
</gene>
<dbReference type="AlphaFoldDB" id="A0A495FKG2"/>
<dbReference type="Proteomes" id="UP000276055">
    <property type="component" value="Unassembled WGS sequence"/>
</dbReference>
<evidence type="ECO:0008006" key="12">
    <source>
        <dbReference type="Google" id="ProtNLM"/>
    </source>
</evidence>
<evidence type="ECO:0000256" key="6">
    <source>
        <dbReference type="ARBA" id="ARBA00023136"/>
    </source>
</evidence>
<feature type="transmembrane region" description="Helical" evidence="9">
    <location>
        <begin position="336"/>
        <end position="353"/>
    </location>
</feature>
<feature type="transmembrane region" description="Helical" evidence="9">
    <location>
        <begin position="99"/>
        <end position="120"/>
    </location>
</feature>
<keyword evidence="6 9" id="KW-0472">Membrane</keyword>
<dbReference type="NCBIfam" id="NF038066">
    <property type="entry name" value="MptB"/>
    <property type="match status" value="1"/>
</dbReference>
<feature type="transmembrane region" description="Helical" evidence="9">
    <location>
        <begin position="59"/>
        <end position="79"/>
    </location>
</feature>
<feature type="transmembrane region" description="Helical" evidence="9">
    <location>
        <begin position="434"/>
        <end position="456"/>
    </location>
</feature>
<evidence type="ECO:0000256" key="2">
    <source>
        <dbReference type="ARBA" id="ARBA00022676"/>
    </source>
</evidence>
<keyword evidence="5 9" id="KW-1133">Transmembrane helix</keyword>
<keyword evidence="4 9" id="KW-0812">Transmembrane</keyword>
<dbReference type="GO" id="GO:0016757">
    <property type="term" value="F:glycosyltransferase activity"/>
    <property type="evidence" value="ECO:0007669"/>
    <property type="project" value="UniProtKB-KW"/>
</dbReference>
<name>A0A495FKG2_9MICC</name>
<feature type="transmembrane region" description="Helical" evidence="9">
    <location>
        <begin position="300"/>
        <end position="324"/>
    </location>
</feature>
<evidence type="ECO:0000313" key="11">
    <source>
        <dbReference type="Proteomes" id="UP000276055"/>
    </source>
</evidence>
<evidence type="ECO:0000256" key="3">
    <source>
        <dbReference type="ARBA" id="ARBA00022679"/>
    </source>
</evidence>
<feature type="region of interest" description="Disordered" evidence="8">
    <location>
        <begin position="1"/>
        <end position="51"/>
    </location>
</feature>
<sequence>MTAPVPAAGETAAGITRASTSGPSKSGASPSGPSPTSVSPTGVTPAAGADDVDNPRSPILAGFLGSLFMAIGSIGVGWLAPVSELRRVPLFIWMRTEAIGVALSIVLLAFGGMLLVRAWLRLGQRVRVWGEGARKATLQATVAWGLPLMFSVPLFSRDVYAYIGQGRLMVEGFNPYENGISALSNYFQLGADRMWTEAPVPYGQLFLWIEQFVVWATHVHPEGSIMLFRMAALVGIVLCVIYVPKLAELHGVNPTRALWLTAANPLFLTNFIASVHNDSLMIGLALAGLYYCATRRVIRGIVLVTLSIAVKPITIVFLPFIGLLWAGKNASWPRKFVFWGLTAGISLALLYLMSRVNGFGFGWINGLSAPGSIWIWYAPVGLMGLIVATISNAFGLDGWGLAKWAFDAGKLLAVGVVAWQIFRGDYDRLMRRLTLAFAAVVLLSPMIQSWYIVWLIPLFAVTGIRDDWQVKALYFIVSFFMVYAISDQLDVFPYLQAADLGLALALARNAAAIIALLFALYLIFLDPKTKLLFSKSDEPVTTRPII</sequence>
<feature type="transmembrane region" description="Helical" evidence="9">
    <location>
        <begin position="374"/>
        <end position="395"/>
    </location>
</feature>
<evidence type="ECO:0000256" key="1">
    <source>
        <dbReference type="ARBA" id="ARBA00004141"/>
    </source>
</evidence>
<dbReference type="RefSeq" id="WP_208641827.1">
    <property type="nucleotide sequence ID" value="NZ_RBIR01000001.1"/>
</dbReference>
<evidence type="ECO:0000256" key="9">
    <source>
        <dbReference type="SAM" id="Phobius"/>
    </source>
</evidence>
<evidence type="ECO:0000256" key="7">
    <source>
        <dbReference type="ARBA" id="ARBA00043987"/>
    </source>
</evidence>
<feature type="transmembrane region" description="Helical" evidence="9">
    <location>
        <begin position="497"/>
        <end position="524"/>
    </location>
</feature>
<dbReference type="GO" id="GO:0016020">
    <property type="term" value="C:membrane"/>
    <property type="evidence" value="ECO:0007669"/>
    <property type="project" value="UniProtKB-SubCell"/>
</dbReference>